<proteinExistence type="predicted"/>
<comment type="caution">
    <text evidence="1">The sequence shown here is derived from an EMBL/GenBank/DDBJ whole genome shotgun (WGS) entry which is preliminary data.</text>
</comment>
<dbReference type="AlphaFoldDB" id="A0A5C5Z7Y3"/>
<sequence length="59" mass="6564">MKVAFAISRAKYAHFSGNFGMLELPLCLHSNANAFVELFSIRELCGKLKQSNKIGHLNP</sequence>
<dbReference type="Proteomes" id="UP000315010">
    <property type="component" value="Unassembled WGS sequence"/>
</dbReference>
<reference evidence="1 2" key="1">
    <citation type="submission" date="2019-02" db="EMBL/GenBank/DDBJ databases">
        <title>Deep-cultivation of Planctomycetes and their phenomic and genomic characterization uncovers novel biology.</title>
        <authorList>
            <person name="Wiegand S."/>
            <person name="Jogler M."/>
            <person name="Boedeker C."/>
            <person name="Pinto D."/>
            <person name="Vollmers J."/>
            <person name="Rivas-Marin E."/>
            <person name="Kohn T."/>
            <person name="Peeters S.H."/>
            <person name="Heuer A."/>
            <person name="Rast P."/>
            <person name="Oberbeckmann S."/>
            <person name="Bunk B."/>
            <person name="Jeske O."/>
            <person name="Meyerdierks A."/>
            <person name="Storesund J.E."/>
            <person name="Kallscheuer N."/>
            <person name="Luecker S."/>
            <person name="Lage O.M."/>
            <person name="Pohl T."/>
            <person name="Merkel B.J."/>
            <person name="Hornburger P."/>
            <person name="Mueller R.-W."/>
            <person name="Bruemmer F."/>
            <person name="Labrenz M."/>
            <person name="Spormann A.M."/>
            <person name="Op Den Camp H."/>
            <person name="Overmann J."/>
            <person name="Amann R."/>
            <person name="Jetten M.S.M."/>
            <person name="Mascher T."/>
            <person name="Medema M.H."/>
            <person name="Devos D.P."/>
            <person name="Kaster A.-K."/>
            <person name="Ovreas L."/>
            <person name="Rohde M."/>
            <person name="Galperin M.Y."/>
            <person name="Jogler C."/>
        </authorList>
    </citation>
    <scope>NUCLEOTIDE SEQUENCE [LARGE SCALE GENOMIC DNA]</scope>
    <source>
        <strain evidence="1 2">CA13</strain>
    </source>
</reference>
<keyword evidence="2" id="KW-1185">Reference proteome</keyword>
<protein>
    <submittedName>
        <fullName evidence="1">Uncharacterized protein</fullName>
    </submittedName>
</protein>
<dbReference type="EMBL" id="SJPJ01000001">
    <property type="protein sequence ID" value="TWT83310.1"/>
    <property type="molecule type" value="Genomic_DNA"/>
</dbReference>
<evidence type="ECO:0000313" key="1">
    <source>
        <dbReference type="EMBL" id="TWT83310.1"/>
    </source>
</evidence>
<accession>A0A5C5Z7Y3</accession>
<gene>
    <name evidence="1" type="ORF">CA13_47750</name>
</gene>
<organism evidence="1 2">
    <name type="scientific">Novipirellula herctigrandis</name>
    <dbReference type="NCBI Taxonomy" id="2527986"/>
    <lineage>
        <taxon>Bacteria</taxon>
        <taxon>Pseudomonadati</taxon>
        <taxon>Planctomycetota</taxon>
        <taxon>Planctomycetia</taxon>
        <taxon>Pirellulales</taxon>
        <taxon>Pirellulaceae</taxon>
        <taxon>Novipirellula</taxon>
    </lineage>
</organism>
<evidence type="ECO:0000313" key="2">
    <source>
        <dbReference type="Proteomes" id="UP000315010"/>
    </source>
</evidence>
<name>A0A5C5Z7Y3_9BACT</name>